<proteinExistence type="predicted"/>
<evidence type="ECO:0000313" key="2">
    <source>
        <dbReference type="EMBL" id="KAL2515144.1"/>
    </source>
</evidence>
<keyword evidence="1" id="KW-0813">Transport</keyword>
<dbReference type="PANTHER" id="PTHR21426:SF2">
    <property type="entry name" value="EXOCYST COMPLEX COMPONENT EXO84C"/>
    <property type="match status" value="1"/>
</dbReference>
<dbReference type="PANTHER" id="PTHR21426">
    <property type="entry name" value="EXOCYST COMPLEX COMPONENT 8"/>
    <property type="match status" value="1"/>
</dbReference>
<dbReference type="Proteomes" id="UP001604277">
    <property type="component" value="Unassembled WGS sequence"/>
</dbReference>
<comment type="caution">
    <text evidence="2">The sequence shown here is derived from an EMBL/GenBank/DDBJ whole genome shotgun (WGS) entry which is preliminary data.</text>
</comment>
<dbReference type="AlphaFoldDB" id="A0ABD1TR03"/>
<organism evidence="2 3">
    <name type="scientific">Forsythia ovata</name>
    <dbReference type="NCBI Taxonomy" id="205694"/>
    <lineage>
        <taxon>Eukaryota</taxon>
        <taxon>Viridiplantae</taxon>
        <taxon>Streptophyta</taxon>
        <taxon>Embryophyta</taxon>
        <taxon>Tracheophyta</taxon>
        <taxon>Spermatophyta</taxon>
        <taxon>Magnoliopsida</taxon>
        <taxon>eudicotyledons</taxon>
        <taxon>Gunneridae</taxon>
        <taxon>Pentapetalae</taxon>
        <taxon>asterids</taxon>
        <taxon>lamiids</taxon>
        <taxon>Lamiales</taxon>
        <taxon>Oleaceae</taxon>
        <taxon>Forsythieae</taxon>
        <taxon>Forsythia</taxon>
    </lineage>
</organism>
<sequence length="105" mass="12025">MVESSEEEYNVPSMESVTTQSKINTIYQSKTKKGIRKICFELLDLKDADSLQACEINDMVSTEVEDQRMQFLEHFDVLLAEHKIEEAIKAIDVEERSHPEMKGSG</sequence>
<name>A0ABD1TR03_9LAMI</name>
<gene>
    <name evidence="2" type="ORF">Fot_29115</name>
</gene>
<protein>
    <submittedName>
        <fullName evidence="2">Exocyst complex component EXO84C</fullName>
    </submittedName>
</protein>
<reference evidence="3" key="1">
    <citation type="submission" date="2024-07" db="EMBL/GenBank/DDBJ databases">
        <title>Two chromosome-level genome assemblies of Korean endemic species Abeliophyllum distichum and Forsythia ovata (Oleaceae).</title>
        <authorList>
            <person name="Jang H."/>
        </authorList>
    </citation>
    <scope>NUCLEOTIDE SEQUENCE [LARGE SCALE GENOMIC DNA]</scope>
</reference>
<dbReference type="EMBL" id="JBFOLJ010000008">
    <property type="protein sequence ID" value="KAL2515144.1"/>
    <property type="molecule type" value="Genomic_DNA"/>
</dbReference>
<accession>A0ABD1TR03</accession>
<keyword evidence="3" id="KW-1185">Reference proteome</keyword>
<dbReference type="InterPro" id="IPR033961">
    <property type="entry name" value="Exo84"/>
</dbReference>
<evidence type="ECO:0000313" key="3">
    <source>
        <dbReference type="Proteomes" id="UP001604277"/>
    </source>
</evidence>
<evidence type="ECO:0000256" key="1">
    <source>
        <dbReference type="ARBA" id="ARBA00022448"/>
    </source>
</evidence>